<feature type="region of interest" description="Disordered" evidence="1">
    <location>
        <begin position="26"/>
        <end position="50"/>
    </location>
</feature>
<keyword evidence="2" id="KW-1133">Transmembrane helix</keyword>
<dbReference type="RefSeq" id="XP_033424986.1">
    <property type="nucleotide sequence ID" value="XM_033571671.1"/>
</dbReference>
<proteinExistence type="predicted"/>
<comment type="caution">
    <text evidence="3">The sequence shown here is derived from an EMBL/GenBank/DDBJ whole genome shotgun (WGS) entry which is preliminary data.</text>
</comment>
<dbReference type="EMBL" id="QUQM01000007">
    <property type="protein sequence ID" value="KAA8645625.1"/>
    <property type="molecule type" value="Genomic_DNA"/>
</dbReference>
<dbReference type="AlphaFoldDB" id="A0A5M9MF73"/>
<keyword evidence="2" id="KW-0472">Membrane</keyword>
<name>A0A5M9MF73_9EURO</name>
<protein>
    <submittedName>
        <fullName evidence="3">Uncharacterized protein</fullName>
    </submittedName>
</protein>
<organism evidence="3 4">
    <name type="scientific">Aspergillus tanneri</name>
    <dbReference type="NCBI Taxonomy" id="1220188"/>
    <lineage>
        <taxon>Eukaryota</taxon>
        <taxon>Fungi</taxon>
        <taxon>Dikarya</taxon>
        <taxon>Ascomycota</taxon>
        <taxon>Pezizomycotina</taxon>
        <taxon>Eurotiomycetes</taxon>
        <taxon>Eurotiomycetidae</taxon>
        <taxon>Eurotiales</taxon>
        <taxon>Aspergillaceae</taxon>
        <taxon>Aspergillus</taxon>
        <taxon>Aspergillus subgen. Circumdati</taxon>
    </lineage>
</organism>
<keyword evidence="2" id="KW-0812">Transmembrane</keyword>
<dbReference type="OrthoDB" id="2103397at2759"/>
<evidence type="ECO:0000313" key="4">
    <source>
        <dbReference type="Proteomes" id="UP000324241"/>
    </source>
</evidence>
<gene>
    <name evidence="3" type="ORF">ATNIH1004_007044</name>
</gene>
<feature type="transmembrane region" description="Helical" evidence="2">
    <location>
        <begin position="75"/>
        <end position="97"/>
    </location>
</feature>
<sequence>MWFQNRAQQQTTSLVISAACHSPPGAPSSTLCNEDVTSPSEDPLNPDRPSTSEILYRSLHEIVFQQAGGLTLDGFGHGLVLVTVTCIVLLALLFNLIRHLASHQPVRTALRVSAICCTVENDCLVHDLGDLIDDLLLAIHPSALDQKAINNVSLTSQTQARKKPGRSAEIYGITTDTYVWEFEYLNNET</sequence>
<dbReference type="PROSITE" id="PS51257">
    <property type="entry name" value="PROKAR_LIPOPROTEIN"/>
    <property type="match status" value="1"/>
</dbReference>
<accession>A0A5M9MF73</accession>
<dbReference type="GeneID" id="54329746"/>
<feature type="compositionally biased region" description="Polar residues" evidence="1">
    <location>
        <begin position="27"/>
        <end position="40"/>
    </location>
</feature>
<reference evidence="3 4" key="1">
    <citation type="submission" date="2019-08" db="EMBL/GenBank/DDBJ databases">
        <title>The genome sequence of a newly discovered highly antifungal drug resistant Aspergillus species, Aspergillus tanneri NIH 1004.</title>
        <authorList>
            <person name="Mounaud S."/>
            <person name="Singh I."/>
            <person name="Joardar V."/>
            <person name="Pakala S."/>
            <person name="Pakala S."/>
            <person name="Venepally P."/>
            <person name="Chung J.K."/>
            <person name="Losada L."/>
            <person name="Nierman W.C."/>
        </authorList>
    </citation>
    <scope>NUCLEOTIDE SEQUENCE [LARGE SCALE GENOMIC DNA]</scope>
    <source>
        <strain evidence="3 4">NIH1004</strain>
    </source>
</reference>
<evidence type="ECO:0000313" key="3">
    <source>
        <dbReference type="EMBL" id="KAA8645625.1"/>
    </source>
</evidence>
<evidence type="ECO:0000256" key="2">
    <source>
        <dbReference type="SAM" id="Phobius"/>
    </source>
</evidence>
<evidence type="ECO:0000256" key="1">
    <source>
        <dbReference type="SAM" id="MobiDB-lite"/>
    </source>
</evidence>
<dbReference type="Proteomes" id="UP000324241">
    <property type="component" value="Unassembled WGS sequence"/>
</dbReference>